<evidence type="ECO:0000256" key="1">
    <source>
        <dbReference type="SAM" id="SignalP"/>
    </source>
</evidence>
<name>A0A9X1WXU9_9GAMM</name>
<dbReference type="AlphaFoldDB" id="A0A9X1WXU9"/>
<feature type="signal peptide" evidence="1">
    <location>
        <begin position="1"/>
        <end position="18"/>
    </location>
</feature>
<comment type="caution">
    <text evidence="2">The sequence shown here is derived from an EMBL/GenBank/DDBJ whole genome shotgun (WGS) entry which is preliminary data.</text>
</comment>
<reference evidence="2" key="1">
    <citation type="submission" date="2022-02" db="EMBL/GenBank/DDBJ databases">
        <title>Acinetobacter A3.8 sp. nov., isolated from Sediment (Zhairuo Island).</title>
        <authorList>
            <person name="Zheng K."/>
        </authorList>
    </citation>
    <scope>NUCLEOTIDE SEQUENCE</scope>
    <source>
        <strain evidence="2">A3.8</strain>
    </source>
</reference>
<evidence type="ECO:0000313" key="2">
    <source>
        <dbReference type="EMBL" id="MCJ8146971.1"/>
    </source>
</evidence>
<protein>
    <recommendedName>
        <fullName evidence="4">Lipoprotein</fullName>
    </recommendedName>
</protein>
<keyword evidence="1" id="KW-0732">Signal</keyword>
<feature type="chain" id="PRO_5040927550" description="Lipoprotein" evidence="1">
    <location>
        <begin position="19"/>
        <end position="762"/>
    </location>
</feature>
<evidence type="ECO:0008006" key="4">
    <source>
        <dbReference type="Google" id="ProtNLM"/>
    </source>
</evidence>
<sequence>MRASLLSLSILTITLAGCATTPKQYTQALNEKVYHSYEQMMGKQSYAFSGHMSFHAEAGKMTKPDITSKALSTPPTSDEATLAEEMSLESQREQILKELLTTTPNYPSEQQQWMKEGIENPYSAPSKKMSNKAQAMPVLMASFMNRYFYEFDGVVDLKRGQMSFNPTIGYRAKNLQAWIKLPLALDFTNYKVYADISALSPIVTDPQYDGQYVVYDFKKLMDKTDIDLKPALEVVREMMLVNAALAEESEYKRLPLTEEDKQNQAVERIQYKGDYAKMLAQYMLYFYVNQDYLKTLLNKNLKSDQPITPDQLFSLGKKSSYGQTLGTQHIAKEPSEQARDAMYRVYDGIDAIYAETDLAKDSVPAVEEIVAPPPALAKDMSSDDVLNGDDLSGEEKSEYQIRREENKALLAKFDQYKKADQLITAQDLKKIVAEQPEAYQDLIKQSDAEFSDLELLEDMGYVTNFSLDAEGRLKRAELLIEMPNFDEIGIKNMTAKAVMNIGNYGNARVDQSKLRNAVTFQEAANERSVLNLGKIVEQFTADPKDSQKGEAKDAESRSKYWSRTERYDQLAKSFWQQGLSFVEVYSALYNYAAIAELKESDREDFDLSALKTTAKWTAYYYADEEGFPLTVAQKTEYDQTPDDWPYYDEYLAENVWYSVQKTEKEAKLVTDVQKLRKQGKTNLQIFETLYKQMDEKSGYNQYLTDEEMDEHQRFMHTIAEIAVEDLNTKKVDVNKLRPYSEAALNRFSSENYRAVYEVFLTQ</sequence>
<dbReference type="RefSeq" id="WP_241572169.1">
    <property type="nucleotide sequence ID" value="NZ_JAKUML010000012.1"/>
</dbReference>
<keyword evidence="3" id="KW-1185">Reference proteome</keyword>
<gene>
    <name evidence="2" type="ORF">MKI79_08670</name>
</gene>
<dbReference type="Proteomes" id="UP001139701">
    <property type="component" value="Unassembled WGS sequence"/>
</dbReference>
<accession>A0A9X1WXU9</accession>
<organism evidence="2 3">
    <name type="scientific">Acinetobacter sedimenti</name>
    <dbReference type="NCBI Taxonomy" id="2919922"/>
    <lineage>
        <taxon>Bacteria</taxon>
        <taxon>Pseudomonadati</taxon>
        <taxon>Pseudomonadota</taxon>
        <taxon>Gammaproteobacteria</taxon>
        <taxon>Moraxellales</taxon>
        <taxon>Moraxellaceae</taxon>
        <taxon>Acinetobacter</taxon>
    </lineage>
</organism>
<dbReference type="PROSITE" id="PS51257">
    <property type="entry name" value="PROKAR_LIPOPROTEIN"/>
    <property type="match status" value="1"/>
</dbReference>
<proteinExistence type="predicted"/>
<dbReference type="EMBL" id="JAKUML010000012">
    <property type="protein sequence ID" value="MCJ8146971.1"/>
    <property type="molecule type" value="Genomic_DNA"/>
</dbReference>
<evidence type="ECO:0000313" key="3">
    <source>
        <dbReference type="Proteomes" id="UP001139701"/>
    </source>
</evidence>